<evidence type="ECO:0000259" key="3">
    <source>
        <dbReference type="SMART" id="SM00331"/>
    </source>
</evidence>
<dbReference type="InterPro" id="IPR036890">
    <property type="entry name" value="HATPase_C_sf"/>
</dbReference>
<dbReference type="RefSeq" id="WP_142121701.1">
    <property type="nucleotide sequence ID" value="NZ_BAAASV010000002.1"/>
</dbReference>
<dbReference type="InterPro" id="IPR003594">
    <property type="entry name" value="HATPase_dom"/>
</dbReference>
<keyword evidence="5" id="KW-1185">Reference proteome</keyword>
<accession>A0A542ZE72</accession>
<dbReference type="InterPro" id="IPR036457">
    <property type="entry name" value="PPM-type-like_dom_sf"/>
</dbReference>
<dbReference type="OrthoDB" id="319881at2"/>
<dbReference type="CDD" id="cd16936">
    <property type="entry name" value="HATPase_RsbW-like"/>
    <property type="match status" value="1"/>
</dbReference>
<name>A0A542ZE72_RARFA</name>
<evidence type="ECO:0000313" key="5">
    <source>
        <dbReference type="Proteomes" id="UP000315389"/>
    </source>
</evidence>
<feature type="domain" description="PPM-type phosphatase" evidence="3">
    <location>
        <begin position="428"/>
        <end position="638"/>
    </location>
</feature>
<dbReference type="Proteomes" id="UP000315389">
    <property type="component" value="Unassembled WGS sequence"/>
</dbReference>
<comment type="caution">
    <text evidence="4">The sequence shown here is derived from an EMBL/GenBank/DDBJ whole genome shotgun (WGS) entry which is preliminary data.</text>
</comment>
<dbReference type="AlphaFoldDB" id="A0A542ZE72"/>
<dbReference type="Pfam" id="PF13581">
    <property type="entry name" value="HATPase_c_2"/>
    <property type="match status" value="1"/>
</dbReference>
<dbReference type="Pfam" id="PF07228">
    <property type="entry name" value="SpoIIE"/>
    <property type="match status" value="1"/>
</dbReference>
<dbReference type="InterPro" id="IPR001932">
    <property type="entry name" value="PPM-type_phosphatase-like_dom"/>
</dbReference>
<dbReference type="InterPro" id="IPR052016">
    <property type="entry name" value="Bact_Sigma-Reg"/>
</dbReference>
<feature type="region of interest" description="Disordered" evidence="2">
    <location>
        <begin position="1"/>
        <end position="20"/>
    </location>
</feature>
<proteinExistence type="predicted"/>
<reference evidence="4 5" key="1">
    <citation type="submission" date="2019-06" db="EMBL/GenBank/DDBJ databases">
        <title>Sequencing the genomes of 1000 actinobacteria strains.</title>
        <authorList>
            <person name="Klenk H.-P."/>
        </authorList>
    </citation>
    <scope>NUCLEOTIDE SEQUENCE [LARGE SCALE GENOMIC DNA]</scope>
    <source>
        <strain evidence="4 5">DSM 4813</strain>
    </source>
</reference>
<dbReference type="SUPFAM" id="SSF55874">
    <property type="entry name" value="ATPase domain of HSP90 chaperone/DNA topoisomerase II/histidine kinase"/>
    <property type="match status" value="1"/>
</dbReference>
<dbReference type="Gene3D" id="3.30.565.10">
    <property type="entry name" value="Histidine kinase-like ATPase, C-terminal domain"/>
    <property type="match status" value="1"/>
</dbReference>
<dbReference type="GO" id="GO:0016791">
    <property type="term" value="F:phosphatase activity"/>
    <property type="evidence" value="ECO:0007669"/>
    <property type="project" value="TreeGrafter"/>
</dbReference>
<protein>
    <submittedName>
        <fullName evidence="4">Stage II sporulation protein E</fullName>
    </submittedName>
</protein>
<dbReference type="PANTHER" id="PTHR43156:SF2">
    <property type="entry name" value="STAGE II SPORULATION PROTEIN E"/>
    <property type="match status" value="1"/>
</dbReference>
<gene>
    <name evidence="4" type="ORF">FB461_2051</name>
</gene>
<evidence type="ECO:0000256" key="1">
    <source>
        <dbReference type="ARBA" id="ARBA00022801"/>
    </source>
</evidence>
<organism evidence="4 5">
    <name type="scientific">Rarobacter faecitabidus</name>
    <dbReference type="NCBI Taxonomy" id="13243"/>
    <lineage>
        <taxon>Bacteria</taxon>
        <taxon>Bacillati</taxon>
        <taxon>Actinomycetota</taxon>
        <taxon>Actinomycetes</taxon>
        <taxon>Micrococcales</taxon>
        <taxon>Rarobacteraceae</taxon>
        <taxon>Rarobacter</taxon>
    </lineage>
</organism>
<evidence type="ECO:0000313" key="4">
    <source>
        <dbReference type="EMBL" id="TQL58633.1"/>
    </source>
</evidence>
<keyword evidence="1" id="KW-0378">Hydrolase</keyword>
<sequence length="769" mass="82969">MTSTDPGREPNAAGEPAAQYSASELRHGLERVLIAGLENLATPVALLEYRRRSSASKAEPTADNLPPECGSLTLVWANSALLLDTDKTVDQILGSTLRDVTGECTFLSGPWEVERALLDGVAINTELRWTQVDSFGIENERAWHLSLTPLRGRTVRAGELWWLQLIEVDRPDVAHPAPSDEVIAERQERRGLALIAEVSNFLIDLERPQVLADISKVIATAMGGWFGFYLPDECRLRYSESLTGAGGEPARDRALRTGSGIDALGDSETPGMGTTVIEGPEITEVQDPVAAIMRGKVTGPTDFLVDGAYLPHTASRDFARDLRARLAAQGRDFGDVVLYPLPGRRGPLGVLAAAMPTVSEETTVFGMSARIKRTTSWGVMLDGVTVLDLVVRRVGMAIENTQLHRREHAVAEALQRAMLPEQVDIAGLDVWSYYAPASSHAQVGGDWFDVLSLAEHTAGFVIGDVVGHDIEAAATMGQLRSVIRAYAFELRDPAVVLSRADHLADEMRLPRSASAVYGTLTRLRQGWKLEYARAGHLPPLWMHGDEVTALDEKGGLLLGYGRANHESHSRILGPGDVLVLYTDGLIERRQTALSDALEGLKARLLQTKGLDAAGIGEELLGILGGAGEDDVALVIVRIPDPNAGGNEGGLAPRIRRWSLPPESASIARARHAVVQACEQWGLGNGANAELVTSELVANAVIHGWGHLSLRALVIGDKVRIEVEDANPSPPVLTAGHANRSGGFGMRIVDRLAQWGYEPTEHGKIVWAEL</sequence>
<evidence type="ECO:0000256" key="2">
    <source>
        <dbReference type="SAM" id="MobiDB-lite"/>
    </source>
</evidence>
<dbReference type="SUPFAM" id="SSF81606">
    <property type="entry name" value="PP2C-like"/>
    <property type="match status" value="1"/>
</dbReference>
<dbReference type="SMART" id="SM00331">
    <property type="entry name" value="PP2C_SIG"/>
    <property type="match status" value="1"/>
</dbReference>
<dbReference type="Gene3D" id="3.60.40.10">
    <property type="entry name" value="PPM-type phosphatase domain"/>
    <property type="match status" value="1"/>
</dbReference>
<dbReference type="PANTHER" id="PTHR43156">
    <property type="entry name" value="STAGE II SPORULATION PROTEIN E-RELATED"/>
    <property type="match status" value="1"/>
</dbReference>
<dbReference type="EMBL" id="VFOS01000003">
    <property type="protein sequence ID" value="TQL58633.1"/>
    <property type="molecule type" value="Genomic_DNA"/>
</dbReference>